<dbReference type="RefSeq" id="WP_079602530.1">
    <property type="nucleotide sequence ID" value="NZ_LT670817.1"/>
</dbReference>
<reference evidence="1 2" key="1">
    <citation type="submission" date="2016-11" db="EMBL/GenBank/DDBJ databases">
        <authorList>
            <person name="Jaros S."/>
            <person name="Januszkiewicz K."/>
            <person name="Wedrychowicz H."/>
        </authorList>
    </citation>
    <scope>NUCLEOTIDE SEQUENCE [LARGE SCALE GENOMIC DNA]</scope>
    <source>
        <strain evidence="1 2">GAS138</strain>
    </source>
</reference>
<dbReference type="EMBL" id="LT670817">
    <property type="protein sequence ID" value="SHH06429.1"/>
    <property type="molecule type" value="Genomic_DNA"/>
</dbReference>
<evidence type="ECO:0000313" key="1">
    <source>
        <dbReference type="EMBL" id="SHH06429.1"/>
    </source>
</evidence>
<name>A0A1M5PY94_9BRAD</name>
<proteinExistence type="predicted"/>
<accession>A0A1M5PY94</accession>
<sequence length="755" mass="83218">MDRQVIFRDYQEQVATDHNNIQDYVRTAMDNIVTDAVSATRKYSGLMVTKTGQVEVTVGMGRVYDTGAVYALRAILTQSLATYVAAAARRVVTISAYGQEVQTDVQTRDYLTDVDTGTVEPRAVAMTDSRDAQIVFTAGAEAADPVPPAIPATHVVIANVVLDTTQIVSIDMQDQNAVVSTDALDIRTDLLETFKSLIEPRVTSLASDLADLSNRITGLAAQDDLSRVYLDLARVKESLRFPPDASGFDSDFFLDMNKSDYNNTLLLGYDAKVEEGIRFNDANANQFEISLFSANDPNAALSGGYLMPKYTNVLKIQTGAYTESLGIAQYGYQVHSMQVGYMARTRIRYGGSYTVCTNGNSYNTPGEQVNTTNLYDFNTTEFTTVENNPPTLAHPYAWSRTDYYWLDTWEEPFMYEVTTNLSITGAQVAQTFLVSNDIIATQLGFYITAKAANEDIHIALCEVTAGQPDLDKVCLKTTYSQASIVTGWNLCPIQPTFLQKGKRYAFVFISNANHQIGMTSGQSYLDGTFFYSTDGIYYMGDLTKDMMLQVYGASFASSQVAIEFAPINLDGGFRDVDILAEQWVPGSCELVFEMRPNGTGEWQPLIADNSGVLGTAPPLAQFRARFIGTTDMAPILHLTGSRVSVSRPKTAYKHVSTQMTVPALSNIAHNLTFVNLLEMFDPTPHTYGISVRVGGTEYTPDTTITEVMDATAKRYQKTYTFSLPAGTTQFTIEQTGTTNSPQVTYHVAERTFYTK</sequence>
<dbReference type="Proteomes" id="UP000189796">
    <property type="component" value="Chromosome I"/>
</dbReference>
<evidence type="ECO:0000313" key="2">
    <source>
        <dbReference type="Proteomes" id="UP000189796"/>
    </source>
</evidence>
<evidence type="ECO:0008006" key="3">
    <source>
        <dbReference type="Google" id="ProtNLM"/>
    </source>
</evidence>
<gene>
    <name evidence="1" type="ORF">SAMN05443248_3551</name>
</gene>
<organism evidence="1 2">
    <name type="scientific">Bradyrhizobium erythrophlei</name>
    <dbReference type="NCBI Taxonomy" id="1437360"/>
    <lineage>
        <taxon>Bacteria</taxon>
        <taxon>Pseudomonadati</taxon>
        <taxon>Pseudomonadota</taxon>
        <taxon>Alphaproteobacteria</taxon>
        <taxon>Hyphomicrobiales</taxon>
        <taxon>Nitrobacteraceae</taxon>
        <taxon>Bradyrhizobium</taxon>
    </lineage>
</organism>
<dbReference type="OrthoDB" id="7784140at2"/>
<protein>
    <recommendedName>
        <fullName evidence="3">DUF4815 domain-containing protein</fullName>
    </recommendedName>
</protein>
<dbReference type="AlphaFoldDB" id="A0A1M5PY94"/>